<dbReference type="InterPro" id="IPR020476">
    <property type="entry name" value="Nudix_hydrolase"/>
</dbReference>
<dbReference type="SUPFAM" id="SSF55811">
    <property type="entry name" value="Nudix"/>
    <property type="match status" value="1"/>
</dbReference>
<dbReference type="EMBL" id="CAEZXM010000161">
    <property type="protein sequence ID" value="CAB4694936.1"/>
    <property type="molecule type" value="Genomic_DNA"/>
</dbReference>
<dbReference type="AlphaFoldDB" id="A0A6J6P8J0"/>
<organism evidence="4">
    <name type="scientific">freshwater metagenome</name>
    <dbReference type="NCBI Taxonomy" id="449393"/>
    <lineage>
        <taxon>unclassified sequences</taxon>
        <taxon>metagenomes</taxon>
        <taxon>ecological metagenomes</taxon>
    </lineage>
</organism>
<dbReference type="PANTHER" id="PTHR43046">
    <property type="entry name" value="GDP-MANNOSE MANNOSYL HYDROLASE"/>
    <property type="match status" value="1"/>
</dbReference>
<proteinExistence type="predicted"/>
<dbReference type="Pfam" id="PF00293">
    <property type="entry name" value="NUDIX"/>
    <property type="match status" value="1"/>
</dbReference>
<dbReference type="PANTHER" id="PTHR43046:SF14">
    <property type="entry name" value="MUTT_NUDIX FAMILY PROTEIN"/>
    <property type="match status" value="1"/>
</dbReference>
<sequence length="163" mass="18036">MRSFRVGGGLIVVDNRLLLAANRRKHGAIEWTPPGGVIDSGESVRTGITREVREETGLHVAEWHECHYTVSVEAPDMGWTMSVESWFSPAVEGEITLEDPDGIVEQALFVDLDKVEDLLVESPMWVRVPLMAWINGGMGPAGDFSFMLIGTDRSTARVEQISR</sequence>
<dbReference type="PRINTS" id="PR00502">
    <property type="entry name" value="NUDIXFAMILY"/>
</dbReference>
<feature type="domain" description="Nudix hydrolase" evidence="3">
    <location>
        <begin position="2"/>
        <end position="132"/>
    </location>
</feature>
<evidence type="ECO:0000259" key="3">
    <source>
        <dbReference type="PROSITE" id="PS51462"/>
    </source>
</evidence>
<evidence type="ECO:0000256" key="1">
    <source>
        <dbReference type="ARBA" id="ARBA00001946"/>
    </source>
</evidence>
<dbReference type="InterPro" id="IPR015797">
    <property type="entry name" value="NUDIX_hydrolase-like_dom_sf"/>
</dbReference>
<accession>A0A6J6P8J0</accession>
<dbReference type="Gene3D" id="3.90.79.10">
    <property type="entry name" value="Nucleoside Triphosphate Pyrophosphohydrolase"/>
    <property type="match status" value="1"/>
</dbReference>
<keyword evidence="2" id="KW-0378">Hydrolase</keyword>
<gene>
    <name evidence="4" type="ORF">UFOPK2366_00952</name>
</gene>
<protein>
    <submittedName>
        <fullName evidence="4">Unannotated protein</fullName>
    </submittedName>
</protein>
<name>A0A6J6P8J0_9ZZZZ</name>
<reference evidence="4" key="1">
    <citation type="submission" date="2020-05" db="EMBL/GenBank/DDBJ databases">
        <authorList>
            <person name="Chiriac C."/>
            <person name="Salcher M."/>
            <person name="Ghai R."/>
            <person name="Kavagutti S V."/>
        </authorList>
    </citation>
    <scope>NUCLEOTIDE SEQUENCE</scope>
</reference>
<dbReference type="InterPro" id="IPR000086">
    <property type="entry name" value="NUDIX_hydrolase_dom"/>
</dbReference>
<dbReference type="GO" id="GO:0016787">
    <property type="term" value="F:hydrolase activity"/>
    <property type="evidence" value="ECO:0007669"/>
    <property type="project" value="UniProtKB-KW"/>
</dbReference>
<evidence type="ECO:0000256" key="2">
    <source>
        <dbReference type="ARBA" id="ARBA00022801"/>
    </source>
</evidence>
<comment type="cofactor">
    <cofactor evidence="1">
        <name>Mg(2+)</name>
        <dbReference type="ChEBI" id="CHEBI:18420"/>
    </cofactor>
</comment>
<evidence type="ECO:0000313" key="4">
    <source>
        <dbReference type="EMBL" id="CAB4694936.1"/>
    </source>
</evidence>
<dbReference type="PROSITE" id="PS00893">
    <property type="entry name" value="NUDIX_BOX"/>
    <property type="match status" value="1"/>
</dbReference>
<dbReference type="InterPro" id="IPR020084">
    <property type="entry name" value="NUDIX_hydrolase_CS"/>
</dbReference>
<dbReference type="PROSITE" id="PS51462">
    <property type="entry name" value="NUDIX"/>
    <property type="match status" value="1"/>
</dbReference>